<organism evidence="1 2">
    <name type="scientific">Candidatus Gemmiger avistercoris</name>
    <dbReference type="NCBI Taxonomy" id="2838606"/>
    <lineage>
        <taxon>Bacteria</taxon>
        <taxon>Bacillati</taxon>
        <taxon>Bacillota</taxon>
        <taxon>Clostridia</taxon>
        <taxon>Eubacteriales</taxon>
        <taxon>Gemmiger</taxon>
    </lineage>
</organism>
<sequence>MELKVFKDTIAAYGGRWETRLELPVETEILIPDYLPAVFKIVKCRIEPVLLQNRVSGTRWQSEGYLRCTVYYQSDEPGCHLYRTEQKFAFEKAVELPAGCYMEGPAQTWGETEYCNCRAVSEHRIDLRGAYILCGAVLATRECELLTSLADCGIEQRARELQGLHRIAAEERTFTVARTVPLPGAAEETVLDIAGTFAPGGASLQTGQASIQGTLQVQICYQPVNEEKLAVRQTEIPVQQTVEMTGVGEEDLCITWGEVMACTLSAAEGSEEAELNLTWKLHVEVWHAVRCNVVADAYSTLCRTQTVQTSCKLLHVAADLNGSVEIELEDDLPDADVTVVGCFVTLGAAVPVENEKEGEKEVCLAGKGTAHVLCADPRGEMTCYDKTFTWKPGGSWTGTVADTCACMGACVTRVNSGKNGARLRVELTIQCAGFLLQAVTGEALCEVELGEEYADGSDGPALHLYYARQGERVFDIAKRYHARCRDLAAANHLERDGVTPQELTTETACLLIPAAL</sequence>
<dbReference type="EMBL" id="DXBF01000054">
    <property type="protein sequence ID" value="HIZ62357.1"/>
    <property type="molecule type" value="Genomic_DNA"/>
</dbReference>
<gene>
    <name evidence="1" type="ORF">H9724_06285</name>
</gene>
<dbReference type="AlphaFoldDB" id="A0A9D2FKR4"/>
<comment type="caution">
    <text evidence="1">The sequence shown here is derived from an EMBL/GenBank/DDBJ whole genome shotgun (WGS) entry which is preliminary data.</text>
</comment>
<evidence type="ECO:0000313" key="1">
    <source>
        <dbReference type="EMBL" id="HIZ62357.1"/>
    </source>
</evidence>
<reference evidence="1" key="1">
    <citation type="journal article" date="2021" name="PeerJ">
        <title>Extensive microbial diversity within the chicken gut microbiome revealed by metagenomics and culture.</title>
        <authorList>
            <person name="Gilroy R."/>
            <person name="Ravi A."/>
            <person name="Getino M."/>
            <person name="Pursley I."/>
            <person name="Horton D.L."/>
            <person name="Alikhan N.F."/>
            <person name="Baker D."/>
            <person name="Gharbi K."/>
            <person name="Hall N."/>
            <person name="Watson M."/>
            <person name="Adriaenssens E.M."/>
            <person name="Foster-Nyarko E."/>
            <person name="Jarju S."/>
            <person name="Secka A."/>
            <person name="Antonio M."/>
            <person name="Oren A."/>
            <person name="Chaudhuri R.R."/>
            <person name="La Ragione R."/>
            <person name="Hildebrand F."/>
            <person name="Pallen M.J."/>
        </authorList>
    </citation>
    <scope>NUCLEOTIDE SEQUENCE</scope>
    <source>
        <strain evidence="1">CHK188-11489</strain>
    </source>
</reference>
<protein>
    <recommendedName>
        <fullName evidence="3">SipL SPOCS domain-containing protein</fullName>
    </recommendedName>
</protein>
<evidence type="ECO:0000313" key="2">
    <source>
        <dbReference type="Proteomes" id="UP000824105"/>
    </source>
</evidence>
<evidence type="ECO:0008006" key="3">
    <source>
        <dbReference type="Google" id="ProtNLM"/>
    </source>
</evidence>
<proteinExistence type="predicted"/>
<dbReference type="Proteomes" id="UP000824105">
    <property type="component" value="Unassembled WGS sequence"/>
</dbReference>
<reference evidence="1" key="2">
    <citation type="submission" date="2021-04" db="EMBL/GenBank/DDBJ databases">
        <authorList>
            <person name="Gilroy R."/>
        </authorList>
    </citation>
    <scope>NUCLEOTIDE SEQUENCE</scope>
    <source>
        <strain evidence="1">CHK188-11489</strain>
    </source>
</reference>
<accession>A0A9D2FKR4</accession>
<name>A0A9D2FKR4_9FIRM</name>